<keyword evidence="3" id="KW-1185">Reference proteome</keyword>
<reference evidence="2" key="1">
    <citation type="submission" date="2022-03" db="EMBL/GenBank/DDBJ databases">
        <authorList>
            <person name="Alioto T."/>
            <person name="Alioto T."/>
            <person name="Gomez Garrido J."/>
        </authorList>
    </citation>
    <scope>NUCLEOTIDE SEQUENCE</scope>
</reference>
<accession>A0AAD1VU53</accession>
<gene>
    <name evidence="2" type="ORF">PECUL_23A036206</name>
</gene>
<dbReference type="AlphaFoldDB" id="A0AAD1VU53"/>
<protein>
    <submittedName>
        <fullName evidence="2">Uncharacterized protein</fullName>
    </submittedName>
</protein>
<organism evidence="2 3">
    <name type="scientific">Pelobates cultripes</name>
    <name type="common">Western spadefoot toad</name>
    <dbReference type="NCBI Taxonomy" id="61616"/>
    <lineage>
        <taxon>Eukaryota</taxon>
        <taxon>Metazoa</taxon>
        <taxon>Chordata</taxon>
        <taxon>Craniata</taxon>
        <taxon>Vertebrata</taxon>
        <taxon>Euteleostomi</taxon>
        <taxon>Amphibia</taxon>
        <taxon>Batrachia</taxon>
        <taxon>Anura</taxon>
        <taxon>Pelobatoidea</taxon>
        <taxon>Pelobatidae</taxon>
        <taxon>Pelobates</taxon>
    </lineage>
</organism>
<feature type="compositionally biased region" description="Basic and acidic residues" evidence="1">
    <location>
        <begin position="99"/>
        <end position="110"/>
    </location>
</feature>
<evidence type="ECO:0000313" key="3">
    <source>
        <dbReference type="Proteomes" id="UP001295444"/>
    </source>
</evidence>
<evidence type="ECO:0000313" key="2">
    <source>
        <dbReference type="EMBL" id="CAH2254686.1"/>
    </source>
</evidence>
<feature type="region of interest" description="Disordered" evidence="1">
    <location>
        <begin position="1"/>
        <end position="131"/>
    </location>
</feature>
<sequence length="131" mass="14742">MLWPVTPGSALPLGVRKQRTCKQTRRRRTRRTRPSNHPESQSQLGKAPKRNLPSRETTTLREIKQPPTGPRAAPGELRGTSCTKHHRSPSRGLNNHFDAMPRQEVGRRTSEQGTACLPDTNHPLNQGTTRQ</sequence>
<feature type="compositionally biased region" description="Basic residues" evidence="1">
    <location>
        <begin position="16"/>
        <end position="34"/>
    </location>
</feature>
<evidence type="ECO:0000256" key="1">
    <source>
        <dbReference type="SAM" id="MobiDB-lite"/>
    </source>
</evidence>
<feature type="compositionally biased region" description="Polar residues" evidence="1">
    <location>
        <begin position="122"/>
        <end position="131"/>
    </location>
</feature>
<proteinExistence type="predicted"/>
<name>A0AAD1VU53_PELCU</name>
<dbReference type="Proteomes" id="UP001295444">
    <property type="component" value="Chromosome 02"/>
</dbReference>
<dbReference type="EMBL" id="OW240913">
    <property type="protein sequence ID" value="CAH2254686.1"/>
    <property type="molecule type" value="Genomic_DNA"/>
</dbReference>
<feature type="compositionally biased region" description="Polar residues" evidence="1">
    <location>
        <begin position="35"/>
        <end position="44"/>
    </location>
</feature>